<dbReference type="InterPro" id="IPR033228">
    <property type="entry name" value="SZT2"/>
</dbReference>
<name>A0ABN8SSG0_9CNID</name>
<organism evidence="1 2">
    <name type="scientific">Porites evermanni</name>
    <dbReference type="NCBI Taxonomy" id="104178"/>
    <lineage>
        <taxon>Eukaryota</taxon>
        <taxon>Metazoa</taxon>
        <taxon>Cnidaria</taxon>
        <taxon>Anthozoa</taxon>
        <taxon>Hexacorallia</taxon>
        <taxon>Scleractinia</taxon>
        <taxon>Fungiina</taxon>
        <taxon>Poritidae</taxon>
        <taxon>Porites</taxon>
    </lineage>
</organism>
<dbReference type="PANTHER" id="PTHR14918:SF3">
    <property type="entry name" value="KICSTOR COMPLEX PROTEIN SZT2"/>
    <property type="match status" value="1"/>
</dbReference>
<sequence>SVLSVRLREGYSIQDVSITKGGKQLQVTLTIPWKHNVQIEYLALSAWPLTPTNRITHVEVTIEAPYEFLHDVLYPTKQPFSSGYRTLVVRRFRQTMKSLQSADEMLVHLQSFSSNSSYYTIPESTKNGVPLFYLPPNSNNPILSLQHARKSSKSPESQFAVFWKPVLSLDTTGWQRWMHCHRIGLVLEHDVPLPKNLNLPIENDRSSAIQCRVTLSSLTSLCRNWSSFVLLENHSFIKFIPSNNPEDVPSSFCLTRITVKGPCIVIRVAFLGGTPGHIRHEIVSDLKTKLSKIEAPLGVNLKPHKPPVKGKSLQRAAQITNKRAVAAKPCTIMFDKPLEKILVRYEKIPEGMLTPFPERPHYSVYPSLTGVYANRTNENHMKDHTKEDDQFYSCIIQYVLFPPYLQPSEAGRGEEAVADWTLEGKPALGNTRQKFNMVTEVWAEPQFGVLTDLPSELKYLDGLKYNEVPDAVFAKSVKGIILKKGNIFQVDLKHVSALLTYDHLWAMSDDKTVTTPQGIVKTSKVEPSLIHGNWVVEQLPFPFDVIGLLPKSRQVEMVFSSLIETLPQGR</sequence>
<accession>A0ABN8SSG0</accession>
<dbReference type="Proteomes" id="UP001159427">
    <property type="component" value="Unassembled WGS sequence"/>
</dbReference>
<dbReference type="EMBL" id="CALNXI010003866">
    <property type="protein sequence ID" value="CAH3194514.1"/>
    <property type="molecule type" value="Genomic_DNA"/>
</dbReference>
<keyword evidence="2" id="KW-1185">Reference proteome</keyword>
<evidence type="ECO:0000313" key="1">
    <source>
        <dbReference type="EMBL" id="CAH3194514.1"/>
    </source>
</evidence>
<gene>
    <name evidence="1" type="ORF">PEVE_00027976</name>
</gene>
<protein>
    <submittedName>
        <fullName evidence="1">Uncharacterized protein</fullName>
    </submittedName>
</protein>
<dbReference type="PANTHER" id="PTHR14918">
    <property type="entry name" value="KICSTOR COMPLEX PROTEIN SZT2"/>
    <property type="match status" value="1"/>
</dbReference>
<comment type="caution">
    <text evidence="1">The sequence shown here is derived from an EMBL/GenBank/DDBJ whole genome shotgun (WGS) entry which is preliminary data.</text>
</comment>
<proteinExistence type="predicted"/>
<reference evidence="1 2" key="1">
    <citation type="submission" date="2022-05" db="EMBL/GenBank/DDBJ databases">
        <authorList>
            <consortium name="Genoscope - CEA"/>
            <person name="William W."/>
        </authorList>
    </citation>
    <scope>NUCLEOTIDE SEQUENCE [LARGE SCALE GENOMIC DNA]</scope>
</reference>
<feature type="non-terminal residue" evidence="1">
    <location>
        <position position="1"/>
    </location>
</feature>
<evidence type="ECO:0000313" key="2">
    <source>
        <dbReference type="Proteomes" id="UP001159427"/>
    </source>
</evidence>